<dbReference type="Gene3D" id="1.10.8.10">
    <property type="entry name" value="DNA helicase RuvA subunit, C-terminal domain"/>
    <property type="match status" value="1"/>
</dbReference>
<dbReference type="GO" id="GO:0102559">
    <property type="term" value="F:peptide chain release factor N(5)-glutamine methyltransferase activity"/>
    <property type="evidence" value="ECO:0007669"/>
    <property type="project" value="UniProtKB-EC"/>
</dbReference>
<dbReference type="PANTHER" id="PTHR18895:SF74">
    <property type="entry name" value="MTRF1L RELEASE FACTOR GLUTAMINE METHYLTRANSFERASE"/>
    <property type="match status" value="1"/>
</dbReference>
<dbReference type="PANTHER" id="PTHR18895">
    <property type="entry name" value="HEMK METHYLTRANSFERASE"/>
    <property type="match status" value="1"/>
</dbReference>
<evidence type="ECO:0000256" key="3">
    <source>
        <dbReference type="ARBA" id="ARBA00022679"/>
    </source>
</evidence>
<dbReference type="Proteomes" id="UP000306229">
    <property type="component" value="Chromosome"/>
</dbReference>
<name>A0A5B7TSP4_9FLAO</name>
<dbReference type="AlphaFoldDB" id="A0A5B7TSP4"/>
<evidence type="ECO:0000256" key="1">
    <source>
        <dbReference type="ARBA" id="ARBA00012771"/>
    </source>
</evidence>
<keyword evidence="8" id="KW-1185">Reference proteome</keyword>
<dbReference type="NCBIfam" id="TIGR00536">
    <property type="entry name" value="hemK_fam"/>
    <property type="match status" value="1"/>
</dbReference>
<dbReference type="SUPFAM" id="SSF53335">
    <property type="entry name" value="S-adenosyl-L-methionine-dependent methyltransferases"/>
    <property type="match status" value="1"/>
</dbReference>
<accession>A0A5B7TSP4</accession>
<evidence type="ECO:0000259" key="6">
    <source>
        <dbReference type="Pfam" id="PF05175"/>
    </source>
</evidence>
<dbReference type="InterPro" id="IPR050320">
    <property type="entry name" value="N5-glutamine_MTase"/>
</dbReference>
<dbReference type="InterPro" id="IPR002052">
    <property type="entry name" value="DNA_methylase_N6_adenine_CS"/>
</dbReference>
<dbReference type="RefSeq" id="WP_138949122.1">
    <property type="nucleotide sequence ID" value="NZ_CP040749.1"/>
</dbReference>
<reference evidence="7 8" key="1">
    <citation type="submission" date="2019-05" db="EMBL/GenBank/DDBJ databases">
        <title>Algicella ahnfeltiae gen. nov., sp. nov., a novel marine bacterium of the family Flavobacteriaceae isolated from a red alga.</title>
        <authorList>
            <person name="Nedashkovskaya O.I."/>
            <person name="Kukhlevskiy A.D."/>
            <person name="Kim S.-G."/>
            <person name="Zhukova N.V."/>
            <person name="Mikhailov V.V."/>
        </authorList>
    </citation>
    <scope>NUCLEOTIDE SEQUENCE [LARGE SCALE GENOMIC DNA]</scope>
    <source>
        <strain evidence="7 8">10Alg115</strain>
    </source>
</reference>
<dbReference type="NCBIfam" id="TIGR03534">
    <property type="entry name" value="RF_mod_PrmC"/>
    <property type="match status" value="1"/>
</dbReference>
<dbReference type="PROSITE" id="PS00092">
    <property type="entry name" value="N6_MTASE"/>
    <property type="match status" value="1"/>
</dbReference>
<dbReference type="EC" id="2.1.1.297" evidence="1"/>
<dbReference type="Pfam" id="PF05175">
    <property type="entry name" value="MTS"/>
    <property type="match status" value="1"/>
</dbReference>
<dbReference type="GO" id="GO:0032259">
    <property type="term" value="P:methylation"/>
    <property type="evidence" value="ECO:0007669"/>
    <property type="project" value="UniProtKB-KW"/>
</dbReference>
<keyword evidence="2 7" id="KW-0489">Methyltransferase</keyword>
<dbReference type="Gene3D" id="3.40.50.150">
    <property type="entry name" value="Vaccinia Virus protein VP39"/>
    <property type="match status" value="1"/>
</dbReference>
<gene>
    <name evidence="7" type="primary">prmC</name>
    <name evidence="7" type="ORF">FF125_07180</name>
</gene>
<protein>
    <recommendedName>
        <fullName evidence="1">peptide chain release factor N(5)-glutamine methyltransferase</fullName>
        <ecNumber evidence="1">2.1.1.297</ecNumber>
    </recommendedName>
</protein>
<evidence type="ECO:0000256" key="2">
    <source>
        <dbReference type="ARBA" id="ARBA00022603"/>
    </source>
</evidence>
<feature type="domain" description="Methyltransferase small" evidence="6">
    <location>
        <begin position="123"/>
        <end position="212"/>
    </location>
</feature>
<dbReference type="InterPro" id="IPR019874">
    <property type="entry name" value="RF_methyltr_PrmC"/>
</dbReference>
<dbReference type="OrthoDB" id="9800643at2"/>
<dbReference type="KEGG" id="fbe:FF125_07180"/>
<dbReference type="EMBL" id="CP040749">
    <property type="protein sequence ID" value="QCX38223.1"/>
    <property type="molecule type" value="Genomic_DNA"/>
</dbReference>
<evidence type="ECO:0000313" key="7">
    <source>
        <dbReference type="EMBL" id="QCX38223.1"/>
    </source>
</evidence>
<dbReference type="CDD" id="cd02440">
    <property type="entry name" value="AdoMet_MTases"/>
    <property type="match status" value="1"/>
</dbReference>
<proteinExistence type="predicted"/>
<dbReference type="InterPro" id="IPR029063">
    <property type="entry name" value="SAM-dependent_MTases_sf"/>
</dbReference>
<evidence type="ECO:0000313" key="8">
    <source>
        <dbReference type="Proteomes" id="UP000306229"/>
    </source>
</evidence>
<keyword evidence="4" id="KW-0949">S-adenosyl-L-methionine</keyword>
<evidence type="ECO:0000256" key="5">
    <source>
        <dbReference type="ARBA" id="ARBA00048391"/>
    </source>
</evidence>
<dbReference type="InterPro" id="IPR004556">
    <property type="entry name" value="HemK-like"/>
</dbReference>
<sequence length="299" mass="34127">MNLLQLKSLFIDELTDTYPKEEILSFYYLLIEGLLHLQKKEVFLEPTIKLSTQHLSEFKNSIALLKQEKPIQHLLGSTEFCGFTFKVNENVLIPRPETEELVHWICSDRISDISNQKDSGSSQTSILDIGTGSGCIAISLAKKCPNSEVSALDVSKNALITAKENAIANDVAIHFIEQDILNFPIKFNTTVFKKYDIIVSNPPYVREMEKQEMQNNVLQNEPHLALFVDNDNPLLFYNKIAEFAKENLTENGLIYFEINQYLASETATLLEQKGFNRIEIREDIYGNKRMLKATNKSNL</sequence>
<comment type="catalytic activity">
    <reaction evidence="5">
        <text>L-glutaminyl-[peptide chain release factor] + S-adenosyl-L-methionine = N(5)-methyl-L-glutaminyl-[peptide chain release factor] + S-adenosyl-L-homocysteine + H(+)</text>
        <dbReference type="Rhea" id="RHEA:42896"/>
        <dbReference type="Rhea" id="RHEA-COMP:10271"/>
        <dbReference type="Rhea" id="RHEA-COMP:10272"/>
        <dbReference type="ChEBI" id="CHEBI:15378"/>
        <dbReference type="ChEBI" id="CHEBI:30011"/>
        <dbReference type="ChEBI" id="CHEBI:57856"/>
        <dbReference type="ChEBI" id="CHEBI:59789"/>
        <dbReference type="ChEBI" id="CHEBI:61891"/>
        <dbReference type="EC" id="2.1.1.297"/>
    </reaction>
</comment>
<organism evidence="7 8">
    <name type="scientific">Aureibaculum algae</name>
    <dbReference type="NCBI Taxonomy" id="2584122"/>
    <lineage>
        <taxon>Bacteria</taxon>
        <taxon>Pseudomonadati</taxon>
        <taxon>Bacteroidota</taxon>
        <taxon>Flavobacteriia</taxon>
        <taxon>Flavobacteriales</taxon>
        <taxon>Flavobacteriaceae</taxon>
        <taxon>Aureibaculum</taxon>
    </lineage>
</organism>
<keyword evidence="3 7" id="KW-0808">Transferase</keyword>
<evidence type="ECO:0000256" key="4">
    <source>
        <dbReference type="ARBA" id="ARBA00022691"/>
    </source>
</evidence>
<dbReference type="GO" id="GO:0003676">
    <property type="term" value="F:nucleic acid binding"/>
    <property type="evidence" value="ECO:0007669"/>
    <property type="project" value="InterPro"/>
</dbReference>
<dbReference type="InterPro" id="IPR007848">
    <property type="entry name" value="Small_mtfrase_dom"/>
</dbReference>